<dbReference type="InterPro" id="IPR031157">
    <property type="entry name" value="G_TR_CS"/>
</dbReference>
<keyword evidence="8" id="KW-0378">Hydrolase</keyword>
<dbReference type="GO" id="GO:0046872">
    <property type="term" value="F:metal ion binding"/>
    <property type="evidence" value="ECO:0007669"/>
    <property type="project" value="UniProtKB-KW"/>
</dbReference>
<dbReference type="InterPro" id="IPR041709">
    <property type="entry name" value="EF-Tu_GTP-bd"/>
</dbReference>
<keyword evidence="9" id="KW-0460">Magnesium</keyword>
<dbReference type="NCBIfam" id="NF000766">
    <property type="entry name" value="PRK00049.1"/>
    <property type="match status" value="1"/>
</dbReference>
<dbReference type="NCBIfam" id="TIGR00231">
    <property type="entry name" value="small_GTP"/>
    <property type="match status" value="1"/>
</dbReference>
<dbReference type="GO" id="GO:0003924">
    <property type="term" value="F:GTPase activity"/>
    <property type="evidence" value="ECO:0007669"/>
    <property type="project" value="InterPro"/>
</dbReference>
<evidence type="ECO:0000256" key="4">
    <source>
        <dbReference type="ARBA" id="ARBA00022490"/>
    </source>
</evidence>
<evidence type="ECO:0000256" key="1">
    <source>
        <dbReference type="ARBA" id="ARBA00007249"/>
    </source>
</evidence>
<dbReference type="PANTHER" id="PTHR43721:SF2">
    <property type="entry name" value="ELONGATION FACTOR TU, MITOCHONDRIAL"/>
    <property type="match status" value="1"/>
</dbReference>
<name>A0A2P2I6Q7_9CRUS</name>
<dbReference type="GO" id="GO:0005525">
    <property type="term" value="F:GTP binding"/>
    <property type="evidence" value="ECO:0007669"/>
    <property type="project" value="UniProtKB-KW"/>
</dbReference>
<sequence>MVINHFIKMKQLLQQVTSLRRILYVAKNDRVFSINQTKHQSPCLCSCHCYSTPAASKKKVVVQKDHCNVGTIGHIDHGKTTLTSAITAVQAKKGKATFVPFDKIDQAPQERLRGITINTAHVGYSTDKRHYAHTDCPGHMDFIKNMIAGTSQMDAAIVIVAATDGQMPQTREHLMLAKQIGVEKIIVFVNKCDIVDPEVLELVELEMRELLDKYGYDSENTPFVFGSALLALKGDTESEYGEACIHRLMDTLDEYIETPQRDLKAPFFLPLDSSVPVPNRGTVMIGTLKRGVMKKGQEAELLGFDKRIKTAITGMQVFRKDVTECQAGENVGVLARGIKKEQVEKGMVLAAYKSVTLHNRFEATMYLLSEEEHGRKKALPRCYTQMLYSDTWSMSCRLDLLEDMQILMPGERASVHGTLLFEMALTVGLSFSIREGVTTIATGKITKLLPSVEIPKKKLKNVDYTKLLKSR</sequence>
<dbReference type="EMBL" id="IACT01004290">
    <property type="protein sequence ID" value="LAC23488.1"/>
    <property type="molecule type" value="mRNA"/>
</dbReference>
<evidence type="ECO:0000313" key="14">
    <source>
        <dbReference type="EMBL" id="LAC23488.1"/>
    </source>
</evidence>
<dbReference type="FunFam" id="2.40.30.10:FF:000085">
    <property type="entry name" value="Elongation factor Tu"/>
    <property type="match status" value="1"/>
</dbReference>
<evidence type="ECO:0000256" key="8">
    <source>
        <dbReference type="ARBA" id="ARBA00022801"/>
    </source>
</evidence>
<dbReference type="NCBIfam" id="NF009372">
    <property type="entry name" value="PRK12735.1"/>
    <property type="match status" value="1"/>
</dbReference>
<evidence type="ECO:0000256" key="2">
    <source>
        <dbReference type="ARBA" id="ARBA00011245"/>
    </source>
</evidence>
<protein>
    <recommendedName>
        <fullName evidence="3">protein-synthesizing GTPase</fullName>
        <ecNumber evidence="3">3.6.5.3</ecNumber>
    </recommendedName>
</protein>
<evidence type="ECO:0000256" key="5">
    <source>
        <dbReference type="ARBA" id="ARBA00022723"/>
    </source>
</evidence>
<dbReference type="InterPro" id="IPR004160">
    <property type="entry name" value="Transl_elong_EFTu/EF1A_C"/>
</dbReference>
<evidence type="ECO:0000256" key="9">
    <source>
        <dbReference type="ARBA" id="ARBA00022842"/>
    </source>
</evidence>
<keyword evidence="6" id="KW-0547">Nucleotide-binding</keyword>
<evidence type="ECO:0000313" key="13">
    <source>
        <dbReference type="EMBL" id="LAB69606.1"/>
    </source>
</evidence>
<proteinExistence type="evidence at transcript level"/>
<keyword evidence="10" id="KW-0648">Protein biosynthesis</keyword>
<dbReference type="SUPFAM" id="SSF52540">
    <property type="entry name" value="P-loop containing nucleoside triphosphate hydrolases"/>
    <property type="match status" value="1"/>
</dbReference>
<evidence type="ECO:0000256" key="6">
    <source>
        <dbReference type="ARBA" id="ARBA00022741"/>
    </source>
</evidence>
<dbReference type="PANTHER" id="PTHR43721">
    <property type="entry name" value="ELONGATION FACTOR TU-RELATED"/>
    <property type="match status" value="1"/>
</dbReference>
<dbReference type="InterPro" id="IPR027417">
    <property type="entry name" value="P-loop_NTPase"/>
</dbReference>
<evidence type="ECO:0000256" key="7">
    <source>
        <dbReference type="ARBA" id="ARBA00022768"/>
    </source>
</evidence>
<evidence type="ECO:0000259" key="12">
    <source>
        <dbReference type="PROSITE" id="PS51722"/>
    </source>
</evidence>
<dbReference type="InterPro" id="IPR009000">
    <property type="entry name" value="Transl_B-barrel_sf"/>
</dbReference>
<dbReference type="PROSITE" id="PS51722">
    <property type="entry name" value="G_TR_2"/>
    <property type="match status" value="1"/>
</dbReference>
<reference evidence="14" key="1">
    <citation type="submission" date="2017-11" db="EMBL/GenBank/DDBJ databases">
        <title>The sensing device of the deep-sea amphipod.</title>
        <authorList>
            <person name="Kobayashi H."/>
            <person name="Nagahama T."/>
            <person name="Arai W."/>
            <person name="Sasagawa Y."/>
            <person name="Umeda M."/>
            <person name="Hayashi T."/>
            <person name="Nikaido I."/>
            <person name="Watanabe H."/>
            <person name="Oguri K."/>
            <person name="Kitazato H."/>
            <person name="Fujioka K."/>
            <person name="Kido Y."/>
            <person name="Takami H."/>
        </authorList>
    </citation>
    <scope>NUCLEOTIDE SEQUENCE</scope>
    <source>
        <tissue evidence="14">Whole body</tissue>
    </source>
</reference>
<dbReference type="InterPro" id="IPR009001">
    <property type="entry name" value="Transl_elong_EF1A/Init_IF2_C"/>
</dbReference>
<dbReference type="FunFam" id="3.40.50.300:FF:000576">
    <property type="entry name" value="Elongation factor Tu"/>
    <property type="match status" value="1"/>
</dbReference>
<dbReference type="SUPFAM" id="SSF50465">
    <property type="entry name" value="EF-Tu/eEF-1alpha/eIF2-gamma C-terminal domain"/>
    <property type="match status" value="1"/>
</dbReference>
<evidence type="ECO:0000256" key="10">
    <source>
        <dbReference type="ARBA" id="ARBA00022917"/>
    </source>
</evidence>
<dbReference type="EC" id="3.6.5.3" evidence="3"/>
<dbReference type="InterPro" id="IPR004161">
    <property type="entry name" value="EFTu-like_2"/>
</dbReference>
<reference evidence="13" key="2">
    <citation type="journal article" date="2018" name="Biosci. Biotechnol. Biochem.">
        <title>Polysaccharide hydrolase of the hadal zone amphipods Hirondellea gigas.</title>
        <authorList>
            <person name="Kobayashi H."/>
            <person name="Nagahama T."/>
            <person name="Arai W."/>
            <person name="Sasagawa Y."/>
            <person name="Umeda M."/>
            <person name="Hayashi T."/>
            <person name="Nikaido I."/>
            <person name="Watanabe H."/>
            <person name="Oguri K."/>
            <person name="Kitazato H."/>
            <person name="Fujioka K."/>
            <person name="Kido Y."/>
            <person name="Takami H."/>
        </authorList>
    </citation>
    <scope>NUCLEOTIDE SEQUENCE</scope>
    <source>
        <tissue evidence="13">Whole body</tissue>
    </source>
</reference>
<dbReference type="SUPFAM" id="SSF50447">
    <property type="entry name" value="Translation proteins"/>
    <property type="match status" value="1"/>
</dbReference>
<dbReference type="Pfam" id="PF03143">
    <property type="entry name" value="GTP_EFTU_D3"/>
    <property type="match status" value="1"/>
</dbReference>
<dbReference type="CDD" id="cd01884">
    <property type="entry name" value="EF_Tu"/>
    <property type="match status" value="1"/>
</dbReference>
<keyword evidence="5" id="KW-0479">Metal-binding</keyword>
<dbReference type="InterPro" id="IPR005225">
    <property type="entry name" value="Small_GTP-bd"/>
</dbReference>
<dbReference type="NCBIfam" id="NF009373">
    <property type="entry name" value="PRK12736.1"/>
    <property type="match status" value="1"/>
</dbReference>
<evidence type="ECO:0000256" key="3">
    <source>
        <dbReference type="ARBA" id="ARBA00011986"/>
    </source>
</evidence>
<dbReference type="GO" id="GO:0005739">
    <property type="term" value="C:mitochondrion"/>
    <property type="evidence" value="ECO:0007669"/>
    <property type="project" value="TreeGrafter"/>
</dbReference>
<keyword evidence="4" id="KW-0963">Cytoplasm</keyword>
<dbReference type="GO" id="GO:0003746">
    <property type="term" value="F:translation elongation factor activity"/>
    <property type="evidence" value="ECO:0007669"/>
    <property type="project" value="UniProtKB-KW"/>
</dbReference>
<organism evidence="13">
    <name type="scientific">Hirondellea gigas</name>
    <dbReference type="NCBI Taxonomy" id="1518452"/>
    <lineage>
        <taxon>Eukaryota</taxon>
        <taxon>Metazoa</taxon>
        <taxon>Ecdysozoa</taxon>
        <taxon>Arthropoda</taxon>
        <taxon>Crustacea</taxon>
        <taxon>Multicrustacea</taxon>
        <taxon>Malacostraca</taxon>
        <taxon>Eumalacostraca</taxon>
        <taxon>Peracarida</taxon>
        <taxon>Amphipoda</taxon>
        <taxon>Amphilochidea</taxon>
        <taxon>Lysianassida</taxon>
        <taxon>Lysianassidira</taxon>
        <taxon>Lysianassoidea</taxon>
        <taxon>Lysianassidae</taxon>
        <taxon>Hirondellea</taxon>
    </lineage>
</organism>
<dbReference type="Gene3D" id="2.40.30.10">
    <property type="entry name" value="Translation factors"/>
    <property type="match status" value="2"/>
</dbReference>
<dbReference type="AlphaFoldDB" id="A0A2P2I6Q7"/>
<dbReference type="Pfam" id="PF03144">
    <property type="entry name" value="GTP_EFTU_D2"/>
    <property type="match status" value="1"/>
</dbReference>
<comment type="similarity">
    <text evidence="1">Belongs to the TRAFAC class translation factor GTPase superfamily. Classic translation factor GTPase family. EF-Tu/EF-1A subfamily.</text>
</comment>
<dbReference type="PRINTS" id="PR00315">
    <property type="entry name" value="ELONGATNFCT"/>
</dbReference>
<dbReference type="GO" id="GO:0070125">
    <property type="term" value="P:mitochondrial translational elongation"/>
    <property type="evidence" value="ECO:0007669"/>
    <property type="project" value="TreeGrafter"/>
</dbReference>
<accession>A0A2P2I6Q7</accession>
<comment type="subunit">
    <text evidence="2">Monomer.</text>
</comment>
<keyword evidence="7 13" id="KW-0251">Elongation factor</keyword>
<evidence type="ECO:0000256" key="11">
    <source>
        <dbReference type="ARBA" id="ARBA00023134"/>
    </source>
</evidence>
<keyword evidence="11" id="KW-0342">GTP-binding</keyword>
<dbReference type="InterPro" id="IPR000795">
    <property type="entry name" value="T_Tr_GTP-bd_dom"/>
</dbReference>
<dbReference type="EMBL" id="IACF01004007">
    <property type="protein sequence ID" value="LAB69606.1"/>
    <property type="molecule type" value="mRNA"/>
</dbReference>
<dbReference type="PROSITE" id="PS00301">
    <property type="entry name" value="G_TR_1"/>
    <property type="match status" value="1"/>
</dbReference>
<dbReference type="InterPro" id="IPR050055">
    <property type="entry name" value="EF-Tu_GTPase"/>
</dbReference>
<dbReference type="Pfam" id="PF00009">
    <property type="entry name" value="GTP_EFTU"/>
    <property type="match status" value="1"/>
</dbReference>
<feature type="domain" description="Tr-type G" evidence="12">
    <location>
        <begin position="64"/>
        <end position="260"/>
    </location>
</feature>
<dbReference type="Gene3D" id="3.40.50.300">
    <property type="entry name" value="P-loop containing nucleotide triphosphate hydrolases"/>
    <property type="match status" value="1"/>
</dbReference>